<dbReference type="EMBL" id="UFQR01000019">
    <property type="protein sequence ID" value="SSW96531.1"/>
    <property type="molecule type" value="Genomic_DNA"/>
</dbReference>
<proteinExistence type="predicted"/>
<organism evidence="1">
    <name type="scientific">Arsenophonus endosymbiont of Trialeurodes vaporariorum</name>
    <dbReference type="NCBI Taxonomy" id="235567"/>
    <lineage>
        <taxon>Bacteria</taxon>
        <taxon>Pseudomonadati</taxon>
        <taxon>Pseudomonadota</taxon>
        <taxon>Gammaproteobacteria</taxon>
        <taxon>Enterobacterales</taxon>
        <taxon>Morganellaceae</taxon>
        <taxon>Arsenophonus</taxon>
    </lineage>
</organism>
<accession>A0A3B0M1L5</accession>
<dbReference type="AlphaFoldDB" id="A0A3B0M1L5"/>
<sequence>MAKCTDYQPSQVEVDNILYCEKYVDFSGISWTEKPPPNRPFLWLQMNFLPLDSDRIPVQGLTILIQWKPDHESKQDGDEVLPKINIVALYNKKRIFAVDSYPFDGHTNRYKVDHPDFVNYILGAHYHVYYEEAGHYSEIGFPIKKAIKLDDIRGFWQFFCEHLNIKCTGELPIPLEDISGQIGLPL</sequence>
<protein>
    <submittedName>
        <fullName evidence="1">Uncharacterized protein</fullName>
    </submittedName>
</protein>
<evidence type="ECO:0000313" key="1">
    <source>
        <dbReference type="EMBL" id="SSW96531.1"/>
    </source>
</evidence>
<reference evidence="1" key="1">
    <citation type="submission" date="2018-04" db="EMBL/GenBank/DDBJ databases">
        <authorList>
            <person name="Go L.Y."/>
            <person name="Mitchell J.A."/>
        </authorList>
    </citation>
    <scope>NUCLEOTIDE SEQUENCE</scope>
    <source>
        <strain evidence="1">ARTV</strain>
    </source>
</reference>
<gene>
    <name evidence="1" type="ORF">ARTV_2989</name>
</gene>
<name>A0A3B0M1L5_9GAMM</name>